<dbReference type="Pfam" id="PF04341">
    <property type="entry name" value="DUF485"/>
    <property type="match status" value="1"/>
</dbReference>
<name>A0A158EBZ2_9BURK</name>
<dbReference type="Proteomes" id="UP000071859">
    <property type="component" value="Unassembled WGS sequence"/>
</dbReference>
<dbReference type="EMBL" id="FCOX02000063">
    <property type="protein sequence ID" value="SAL04431.1"/>
    <property type="molecule type" value="Genomic_DNA"/>
</dbReference>
<evidence type="ECO:0000313" key="3">
    <source>
        <dbReference type="Proteomes" id="UP000071859"/>
    </source>
</evidence>
<proteinExistence type="predicted"/>
<feature type="transmembrane region" description="Helical" evidence="1">
    <location>
        <begin position="39"/>
        <end position="63"/>
    </location>
</feature>
<protein>
    <submittedName>
        <fullName evidence="2">Membrane protein</fullName>
    </submittedName>
</protein>
<keyword evidence="1" id="KW-0812">Transmembrane</keyword>
<dbReference type="InterPro" id="IPR052959">
    <property type="entry name" value="Inner_membrane_assoc"/>
</dbReference>
<evidence type="ECO:0000313" key="2">
    <source>
        <dbReference type="EMBL" id="SAL04431.1"/>
    </source>
</evidence>
<gene>
    <name evidence="2" type="ORF">AWB78_06962</name>
</gene>
<sequence length="115" mass="12599">MTNVATCAESLSPGPVAVSPMLGDVQFHQLVKRRRRFSWTLAASMLVAYFSFILLIAFAPGVLGTQIVAGHPTTWGIPVGLGMLAFTFGLVAIYVHRANTVYDVLLERVRRQEHA</sequence>
<reference evidence="2" key="1">
    <citation type="submission" date="2016-01" db="EMBL/GenBank/DDBJ databases">
        <authorList>
            <person name="Peeters C."/>
        </authorList>
    </citation>
    <scope>NUCLEOTIDE SEQUENCE</scope>
    <source>
        <strain evidence="2">LMG 29321</strain>
    </source>
</reference>
<dbReference type="PANTHER" id="PTHR38598">
    <property type="entry name" value="INNER MEMBRANE PROTEIN YJCH"/>
    <property type="match status" value="1"/>
</dbReference>
<comment type="caution">
    <text evidence="2">The sequence shown here is derived from an EMBL/GenBank/DDBJ whole genome shotgun (WGS) entry which is preliminary data.</text>
</comment>
<dbReference type="InterPro" id="IPR007436">
    <property type="entry name" value="DUF485"/>
</dbReference>
<feature type="transmembrane region" description="Helical" evidence="1">
    <location>
        <begin position="75"/>
        <end position="95"/>
    </location>
</feature>
<organism evidence="2 3">
    <name type="scientific">Caballeronia calidae</name>
    <dbReference type="NCBI Taxonomy" id="1777139"/>
    <lineage>
        <taxon>Bacteria</taxon>
        <taxon>Pseudomonadati</taxon>
        <taxon>Pseudomonadota</taxon>
        <taxon>Betaproteobacteria</taxon>
        <taxon>Burkholderiales</taxon>
        <taxon>Burkholderiaceae</taxon>
        <taxon>Caballeronia</taxon>
    </lineage>
</organism>
<accession>A0A158EBZ2</accession>
<dbReference type="AlphaFoldDB" id="A0A158EBZ2"/>
<dbReference type="GO" id="GO:0005886">
    <property type="term" value="C:plasma membrane"/>
    <property type="evidence" value="ECO:0007669"/>
    <property type="project" value="TreeGrafter"/>
</dbReference>
<keyword evidence="1" id="KW-1133">Transmembrane helix</keyword>
<keyword evidence="1" id="KW-0472">Membrane</keyword>
<dbReference type="PANTHER" id="PTHR38598:SF1">
    <property type="entry name" value="INNER MEMBRANE PROTEIN YJCH"/>
    <property type="match status" value="1"/>
</dbReference>
<keyword evidence="3" id="KW-1185">Reference proteome</keyword>
<evidence type="ECO:0000256" key="1">
    <source>
        <dbReference type="SAM" id="Phobius"/>
    </source>
</evidence>